<evidence type="ECO:0000256" key="3">
    <source>
        <dbReference type="ARBA" id="ARBA00023163"/>
    </source>
</evidence>
<evidence type="ECO:0000313" key="6">
    <source>
        <dbReference type="Proteomes" id="UP000257014"/>
    </source>
</evidence>
<dbReference type="Gene3D" id="3.30.450.40">
    <property type="match status" value="1"/>
</dbReference>
<name>A0A3E0K4G5_9BACI</name>
<dbReference type="InterPro" id="IPR029016">
    <property type="entry name" value="GAF-like_dom_sf"/>
</dbReference>
<dbReference type="Proteomes" id="UP000257014">
    <property type="component" value="Unassembled WGS sequence"/>
</dbReference>
<dbReference type="InterPro" id="IPR016032">
    <property type="entry name" value="Sig_transdc_resp-reg_C-effctor"/>
</dbReference>
<dbReference type="SMART" id="SM00421">
    <property type="entry name" value="HTH_LUXR"/>
    <property type="match status" value="1"/>
</dbReference>
<dbReference type="Pfam" id="PF00196">
    <property type="entry name" value="GerE"/>
    <property type="match status" value="1"/>
</dbReference>
<dbReference type="GO" id="GO:0045892">
    <property type="term" value="P:negative regulation of DNA-templated transcription"/>
    <property type="evidence" value="ECO:0007669"/>
    <property type="project" value="UniProtKB-ARBA"/>
</dbReference>
<keyword evidence="1" id="KW-0805">Transcription regulation</keyword>
<dbReference type="InterPro" id="IPR036388">
    <property type="entry name" value="WH-like_DNA-bd_sf"/>
</dbReference>
<keyword evidence="3" id="KW-0804">Transcription</keyword>
<dbReference type="RefSeq" id="WP_276643473.1">
    <property type="nucleotide sequence ID" value="NZ_QEWE01000016.1"/>
</dbReference>
<dbReference type="CDD" id="cd06170">
    <property type="entry name" value="LuxR_C_like"/>
    <property type="match status" value="1"/>
</dbReference>
<dbReference type="PANTHER" id="PTHR44688">
    <property type="entry name" value="DNA-BINDING TRANSCRIPTIONAL ACTIVATOR DEVR_DOSR"/>
    <property type="match status" value="1"/>
</dbReference>
<reference evidence="5 6" key="1">
    <citation type="submission" date="2018-03" db="EMBL/GenBank/DDBJ databases">
        <authorList>
            <person name="Keele B.F."/>
        </authorList>
    </citation>
    <scope>NUCLEOTIDE SEQUENCE [LARGE SCALE GENOMIC DNA]</scope>
    <source>
        <strain evidence="5">ZCTH4_d</strain>
    </source>
</reference>
<organism evidence="5 6">
    <name type="scientific">Caldibacillus debilis</name>
    <dbReference type="NCBI Taxonomy" id="301148"/>
    <lineage>
        <taxon>Bacteria</taxon>
        <taxon>Bacillati</taxon>
        <taxon>Bacillota</taxon>
        <taxon>Bacilli</taxon>
        <taxon>Bacillales</taxon>
        <taxon>Bacillaceae</taxon>
        <taxon>Caldibacillus</taxon>
    </lineage>
</organism>
<protein>
    <submittedName>
        <fullName evidence="5">DNA-binding response regulator</fullName>
    </submittedName>
</protein>
<dbReference type="PRINTS" id="PR00038">
    <property type="entry name" value="HTHLUXR"/>
</dbReference>
<dbReference type="GO" id="GO:0003677">
    <property type="term" value="F:DNA binding"/>
    <property type="evidence" value="ECO:0007669"/>
    <property type="project" value="UniProtKB-KW"/>
</dbReference>
<evidence type="ECO:0000313" key="5">
    <source>
        <dbReference type="EMBL" id="REJ28599.1"/>
    </source>
</evidence>
<gene>
    <name evidence="5" type="ORF">C6P37_08140</name>
</gene>
<evidence type="ECO:0000256" key="1">
    <source>
        <dbReference type="ARBA" id="ARBA00023015"/>
    </source>
</evidence>
<dbReference type="SUPFAM" id="SSF55781">
    <property type="entry name" value="GAF domain-like"/>
    <property type="match status" value="1"/>
</dbReference>
<dbReference type="EMBL" id="QEWE01000016">
    <property type="protein sequence ID" value="REJ28599.1"/>
    <property type="molecule type" value="Genomic_DNA"/>
</dbReference>
<sequence length="497" mass="56816">MSGSMPFTLNEQMSAVYQKGLETIQKYEAEILREWQKILTEFKGKRTKKWEALEETVAFLSHCLFHWKKEKPQLHVKSRPLNANPFFVTFLEDTVHNVIQEHARQSDHDYMAIHYLFSKINEEGFLQQFQQNHSLESFLDYMVASTLLPIEAIAVIGKKGERFAVEKIFAKDPAVAASTNFLEADTIFGISETLLRRFHHNEKDQYTLIPVPHDDCTLLISLPKEDASRILPFILFSLQMFKDSKKIVQLTKESQEWKDAVILFNEKIIGSRSLTEALENIAGGFVELLPFERCAIFSYSSDEQIGAGLYGWHLDTEAIRGITEDIQNLPLVHNRLKLLNNYGKKLKYIQPLYIADVKGVFPDRYVRRFQLKTVVLAPIYLSAKSQLLGAAILDQGPNKPFTVDQNTVYALIKFGQSAGEILAKYSDEISLKAKRHFSPREIEVLKLLAEGLSTFEAAVQLNLSEYTVRDYVSAIMQKMNVKNRTEAVAKAIREGLI</sequence>
<dbReference type="PROSITE" id="PS50043">
    <property type="entry name" value="HTH_LUXR_2"/>
    <property type="match status" value="1"/>
</dbReference>
<feature type="domain" description="HTH luxR-type" evidence="4">
    <location>
        <begin position="430"/>
        <end position="495"/>
    </location>
</feature>
<dbReference type="AlphaFoldDB" id="A0A3E0K4G5"/>
<proteinExistence type="predicted"/>
<accession>A0A3E0K4G5</accession>
<dbReference type="InterPro" id="IPR000792">
    <property type="entry name" value="Tscrpt_reg_LuxR_C"/>
</dbReference>
<dbReference type="Gene3D" id="1.10.10.10">
    <property type="entry name" value="Winged helix-like DNA-binding domain superfamily/Winged helix DNA-binding domain"/>
    <property type="match status" value="1"/>
</dbReference>
<keyword evidence="2 5" id="KW-0238">DNA-binding</keyword>
<evidence type="ECO:0000256" key="2">
    <source>
        <dbReference type="ARBA" id="ARBA00023125"/>
    </source>
</evidence>
<dbReference type="PANTHER" id="PTHR44688:SF16">
    <property type="entry name" value="DNA-BINDING TRANSCRIPTIONAL ACTIVATOR DEVR_DOSR"/>
    <property type="match status" value="1"/>
</dbReference>
<dbReference type="SUPFAM" id="SSF46894">
    <property type="entry name" value="C-terminal effector domain of the bipartite response regulators"/>
    <property type="match status" value="1"/>
</dbReference>
<comment type="caution">
    <text evidence="5">The sequence shown here is derived from an EMBL/GenBank/DDBJ whole genome shotgun (WGS) entry which is preliminary data.</text>
</comment>
<evidence type="ECO:0000259" key="4">
    <source>
        <dbReference type="PROSITE" id="PS50043"/>
    </source>
</evidence>